<protein>
    <submittedName>
        <fullName evidence="5">Metalloregulator ArsR/SmtB family transcription factor</fullName>
    </submittedName>
</protein>
<accession>A0AAJ6P7T3</accession>
<dbReference type="CDD" id="cd00090">
    <property type="entry name" value="HTH_ARSR"/>
    <property type="match status" value="1"/>
</dbReference>
<dbReference type="SUPFAM" id="SSF46785">
    <property type="entry name" value="Winged helix' DNA-binding domain"/>
    <property type="match status" value="1"/>
</dbReference>
<gene>
    <name evidence="5" type="ORF">QI031_19445</name>
</gene>
<dbReference type="InterPro" id="IPR018656">
    <property type="entry name" value="DUF2087"/>
</dbReference>
<dbReference type="InterPro" id="IPR011991">
    <property type="entry name" value="ArsR-like_HTH"/>
</dbReference>
<dbReference type="GO" id="GO:0003677">
    <property type="term" value="F:DNA binding"/>
    <property type="evidence" value="ECO:0007669"/>
    <property type="project" value="UniProtKB-KW"/>
</dbReference>
<evidence type="ECO:0000256" key="1">
    <source>
        <dbReference type="ARBA" id="ARBA00023015"/>
    </source>
</evidence>
<dbReference type="NCBIfam" id="NF033788">
    <property type="entry name" value="HTH_metalloreg"/>
    <property type="match status" value="1"/>
</dbReference>
<keyword evidence="3" id="KW-0804">Transcription</keyword>
<dbReference type="InterPro" id="IPR036390">
    <property type="entry name" value="WH_DNA-bd_sf"/>
</dbReference>
<dbReference type="KEGG" id="hbq:QI031_19445"/>
<dbReference type="Pfam" id="PF01022">
    <property type="entry name" value="HTH_5"/>
    <property type="match status" value="1"/>
</dbReference>
<dbReference type="InterPro" id="IPR036388">
    <property type="entry name" value="WH-like_DNA-bd_sf"/>
</dbReference>
<keyword evidence="2" id="KW-0238">DNA-binding</keyword>
<evidence type="ECO:0000256" key="2">
    <source>
        <dbReference type="ARBA" id="ARBA00023125"/>
    </source>
</evidence>
<dbReference type="SMART" id="SM00418">
    <property type="entry name" value="HTH_ARSR"/>
    <property type="match status" value="1"/>
</dbReference>
<reference evidence="5 6" key="1">
    <citation type="journal article" date="2023" name="Limnol Oceanogr Lett">
        <title>Environmental adaptations by the intertidal Antarctic cyanobacterium Halotia branconii CENA392 as revealed using long-read genome sequencing.</title>
        <authorList>
            <person name="Dextro R.B."/>
            <person name="Delbaje E."/>
            <person name="Freitas P.N.N."/>
            <person name="Geraldes V."/>
            <person name="Pinto E."/>
            <person name="Long P.F."/>
            <person name="Fiore M.F."/>
        </authorList>
    </citation>
    <scope>NUCLEOTIDE SEQUENCE [LARGE SCALE GENOMIC DNA]</scope>
    <source>
        <strain evidence="5 6">CENA392</strain>
    </source>
</reference>
<dbReference type="AlphaFoldDB" id="A0AAJ6P7T3"/>
<dbReference type="PRINTS" id="PR00778">
    <property type="entry name" value="HTHARSR"/>
</dbReference>
<keyword evidence="1" id="KW-0805">Transcription regulation</keyword>
<evidence type="ECO:0000256" key="3">
    <source>
        <dbReference type="ARBA" id="ARBA00023163"/>
    </source>
</evidence>
<proteinExistence type="predicted"/>
<name>A0AAJ6P7T3_9CYAN</name>
<feature type="domain" description="HTH arsR-type" evidence="4">
    <location>
        <begin position="1"/>
        <end position="95"/>
    </location>
</feature>
<dbReference type="InterPro" id="IPR051081">
    <property type="entry name" value="HTH_MetalResp_TranReg"/>
</dbReference>
<dbReference type="GO" id="GO:0003700">
    <property type="term" value="F:DNA-binding transcription factor activity"/>
    <property type="evidence" value="ECO:0007669"/>
    <property type="project" value="InterPro"/>
</dbReference>
<dbReference type="RefSeq" id="WP_281481299.1">
    <property type="nucleotide sequence ID" value="NZ_CP124543.1"/>
</dbReference>
<dbReference type="Pfam" id="PF09860">
    <property type="entry name" value="DUF2087"/>
    <property type="match status" value="1"/>
</dbReference>
<dbReference type="PANTHER" id="PTHR33154">
    <property type="entry name" value="TRANSCRIPTIONAL REGULATOR, ARSR FAMILY"/>
    <property type="match status" value="1"/>
</dbReference>
<organism evidence="5 6">
    <name type="scientific">Halotia branconii CENA392</name>
    <dbReference type="NCBI Taxonomy" id="1539056"/>
    <lineage>
        <taxon>Bacteria</taxon>
        <taxon>Bacillati</taxon>
        <taxon>Cyanobacteriota</taxon>
        <taxon>Cyanophyceae</taxon>
        <taxon>Nostocales</taxon>
        <taxon>Nodulariaceae</taxon>
        <taxon>Halotia</taxon>
    </lineage>
</organism>
<dbReference type="PANTHER" id="PTHR33154:SF35">
    <property type="entry name" value="TRANSCRIPTIONAL REGULATOR, ARSR FAMILY"/>
    <property type="match status" value="1"/>
</dbReference>
<dbReference type="EMBL" id="CP124543">
    <property type="protein sequence ID" value="WGV23970.1"/>
    <property type="molecule type" value="Genomic_DNA"/>
</dbReference>
<keyword evidence="6" id="KW-1185">Reference proteome</keyword>
<evidence type="ECO:0000313" key="6">
    <source>
        <dbReference type="Proteomes" id="UP001223520"/>
    </source>
</evidence>
<dbReference type="InterPro" id="IPR001845">
    <property type="entry name" value="HTH_ArsR_DNA-bd_dom"/>
</dbReference>
<sequence length="194" mass="22469">MNKQQFQTLLQFFKALADESRLKIVGILANQECSVEELAALMQLKEPTVSHHLAKLKELNLVTMRPDGNSRLYQLDSEVLQSISKEIFTAEKIASFMEGIDTEAWESKVMNNYLEADTSSLNGIQRLKEIPASRKKRLVILKWLANKFDLGVQYPECTVNEILKRYHPDCATLRRELISHQLMQRENGIYWRIT</sequence>
<evidence type="ECO:0000259" key="4">
    <source>
        <dbReference type="PROSITE" id="PS50987"/>
    </source>
</evidence>
<dbReference type="Proteomes" id="UP001223520">
    <property type="component" value="Chromosome"/>
</dbReference>
<dbReference type="PROSITE" id="PS50987">
    <property type="entry name" value="HTH_ARSR_2"/>
    <property type="match status" value="1"/>
</dbReference>
<dbReference type="Gene3D" id="1.10.10.10">
    <property type="entry name" value="Winged helix-like DNA-binding domain superfamily/Winged helix DNA-binding domain"/>
    <property type="match status" value="1"/>
</dbReference>
<evidence type="ECO:0000313" key="5">
    <source>
        <dbReference type="EMBL" id="WGV23970.1"/>
    </source>
</evidence>